<sequence length="535" mass="60969">MALPAPVLDDAFHYTSGRWLYNESKRLAERHVSFDMHSLMRAAAASVNRSYEDINSVRKVAEGGFNRVFELTMKDGFQLIARIPYASAQPKHLATASEVATMALVRSHGVPVPQVYTYSADPGNAAGCDYIIMEKAHGRCLGDIWFEMSDKDRVRLLGDIADYEAKLSQICLPAFGSVYYEQDLPVAFKRIRIENQPLRCCIGPDVSLKNWFGSRESLDIPRGPAFTAAEIYTNVANRELAWLRAHGKPRMPFEREYREMFNYDRVDPEEHVKTLQNFVKVAAHLVPSEDWQLKPTLRHPDLNPNNIFVNDACSIVSIIDWQHVVALPLFLAAGIPGSLQNYGDPESEELRKPEFPQNLDQMDPDDQQKDLELYRRRHAHFYYIGATAVNFNTHYKALAADRGLFRKKLYHHAAAPWEGNSIPLKAALVQAVRSWQDITRQRSDSSQNCPISFSGAEAEDIMSKMVEQEHMDSNMSILRDILGISSDGWVSYERYKDAAAEAAAMKEQAMKCAEDEHEREMTDKHWPFQDFDEEE</sequence>
<gene>
    <name evidence="3" type="ORF">CBER1_09945</name>
</gene>
<keyword evidence="4" id="KW-1185">Reference proteome</keyword>
<evidence type="ECO:0000313" key="4">
    <source>
        <dbReference type="Proteomes" id="UP000237631"/>
    </source>
</evidence>
<evidence type="ECO:0000256" key="1">
    <source>
        <dbReference type="SAM" id="MobiDB-lite"/>
    </source>
</evidence>
<dbReference type="AlphaFoldDB" id="A0A2S6CDW1"/>
<dbReference type="EMBL" id="PNEN01000486">
    <property type="protein sequence ID" value="PPJ57908.1"/>
    <property type="molecule type" value="Genomic_DNA"/>
</dbReference>
<feature type="compositionally biased region" description="Basic and acidic residues" evidence="1">
    <location>
        <begin position="516"/>
        <end position="527"/>
    </location>
</feature>
<feature type="region of interest" description="Disordered" evidence="1">
    <location>
        <begin position="516"/>
        <end position="535"/>
    </location>
</feature>
<dbReference type="Pfam" id="PF01636">
    <property type="entry name" value="APH"/>
    <property type="match status" value="1"/>
</dbReference>
<proteinExistence type="predicted"/>
<dbReference type="InterPro" id="IPR011009">
    <property type="entry name" value="Kinase-like_dom_sf"/>
</dbReference>
<feature type="region of interest" description="Disordered" evidence="1">
    <location>
        <begin position="342"/>
        <end position="364"/>
    </location>
</feature>
<evidence type="ECO:0000313" key="3">
    <source>
        <dbReference type="EMBL" id="PPJ57908.1"/>
    </source>
</evidence>
<dbReference type="PANTHER" id="PTHR36091">
    <property type="entry name" value="ALTERED INHERITANCE OF MITOCHONDRIA PROTEIN 9, MITOCHONDRIAL"/>
    <property type="match status" value="1"/>
</dbReference>
<feature type="domain" description="Aminoglycoside phosphotransferase" evidence="2">
    <location>
        <begin position="57"/>
        <end position="324"/>
    </location>
</feature>
<dbReference type="STRING" id="357750.A0A2S6CDW1"/>
<evidence type="ECO:0000259" key="2">
    <source>
        <dbReference type="Pfam" id="PF01636"/>
    </source>
</evidence>
<dbReference type="Proteomes" id="UP000237631">
    <property type="component" value="Unassembled WGS sequence"/>
</dbReference>
<dbReference type="PANTHER" id="PTHR36091:SF2">
    <property type="entry name" value="AMINOGLYCOSIDE PHOSPHOTRANSFERASE DOMAIN-CONTAINING PROTEIN"/>
    <property type="match status" value="1"/>
</dbReference>
<reference evidence="4" key="1">
    <citation type="journal article" date="2017" name="bioRxiv">
        <title>Conservation of a gene cluster reveals novel cercosporin biosynthetic mechanisms and extends production to the genus Colletotrichum.</title>
        <authorList>
            <person name="de Jonge R."/>
            <person name="Ebert M.K."/>
            <person name="Huitt-Roehl C.R."/>
            <person name="Pal P."/>
            <person name="Suttle J.C."/>
            <person name="Spanner R.E."/>
            <person name="Neubauer J.D."/>
            <person name="Jurick W.M.II."/>
            <person name="Stott K.A."/>
            <person name="Secor G.A."/>
            <person name="Thomma B.P.H.J."/>
            <person name="Van de Peer Y."/>
            <person name="Townsend C.A."/>
            <person name="Bolton M.D."/>
        </authorList>
    </citation>
    <scope>NUCLEOTIDE SEQUENCE [LARGE SCALE GENOMIC DNA]</scope>
    <source>
        <strain evidence="4">CBS538.71</strain>
    </source>
</reference>
<dbReference type="OrthoDB" id="10003767at2759"/>
<dbReference type="InterPro" id="IPR051035">
    <property type="entry name" value="Mito_inheritance_9"/>
</dbReference>
<protein>
    <recommendedName>
        <fullName evidence="2">Aminoglycoside phosphotransferase domain-containing protein</fullName>
    </recommendedName>
</protein>
<dbReference type="Gene3D" id="3.90.1200.10">
    <property type="match status" value="1"/>
</dbReference>
<dbReference type="Gene3D" id="3.30.200.20">
    <property type="entry name" value="Phosphorylase Kinase, domain 1"/>
    <property type="match status" value="1"/>
</dbReference>
<accession>A0A2S6CDW1</accession>
<dbReference type="SUPFAM" id="SSF56112">
    <property type="entry name" value="Protein kinase-like (PK-like)"/>
    <property type="match status" value="1"/>
</dbReference>
<organism evidence="3 4">
    <name type="scientific">Cercospora berteroae</name>
    <dbReference type="NCBI Taxonomy" id="357750"/>
    <lineage>
        <taxon>Eukaryota</taxon>
        <taxon>Fungi</taxon>
        <taxon>Dikarya</taxon>
        <taxon>Ascomycota</taxon>
        <taxon>Pezizomycotina</taxon>
        <taxon>Dothideomycetes</taxon>
        <taxon>Dothideomycetidae</taxon>
        <taxon>Mycosphaerellales</taxon>
        <taxon>Mycosphaerellaceae</taxon>
        <taxon>Cercospora</taxon>
    </lineage>
</organism>
<dbReference type="GO" id="GO:0005739">
    <property type="term" value="C:mitochondrion"/>
    <property type="evidence" value="ECO:0007669"/>
    <property type="project" value="TreeGrafter"/>
</dbReference>
<dbReference type="InterPro" id="IPR002575">
    <property type="entry name" value="Aminoglycoside_PTrfase"/>
</dbReference>
<comment type="caution">
    <text evidence="3">The sequence shown here is derived from an EMBL/GenBank/DDBJ whole genome shotgun (WGS) entry which is preliminary data.</text>
</comment>
<name>A0A2S6CDW1_9PEZI</name>